<accession>A0ABX0SZC6</accession>
<comment type="caution">
    <text evidence="1">The sequence shown here is derived from an EMBL/GenBank/DDBJ whole genome shotgun (WGS) entry which is preliminary data.</text>
</comment>
<name>A0ABX0SZC6_9PSEU</name>
<dbReference type="EMBL" id="JAANOU010000001">
    <property type="protein sequence ID" value="NIH81292.1"/>
    <property type="molecule type" value="Genomic_DNA"/>
</dbReference>
<reference evidence="1 2" key="1">
    <citation type="submission" date="2020-03" db="EMBL/GenBank/DDBJ databases">
        <title>Sequencing the genomes of 1000 actinobacteria strains.</title>
        <authorList>
            <person name="Klenk H.-P."/>
        </authorList>
    </citation>
    <scope>NUCLEOTIDE SEQUENCE [LARGE SCALE GENOMIC DNA]</scope>
    <source>
        <strain evidence="1 2">DSM 45668</strain>
    </source>
</reference>
<dbReference type="RefSeq" id="WP_313886185.1">
    <property type="nucleotide sequence ID" value="NZ_JAANOU010000001.1"/>
</dbReference>
<evidence type="ECO:0008006" key="3">
    <source>
        <dbReference type="Google" id="ProtNLM"/>
    </source>
</evidence>
<gene>
    <name evidence="1" type="ORF">FHX46_003822</name>
</gene>
<organism evidence="1 2">
    <name type="scientific">Amycolatopsis viridis</name>
    <dbReference type="NCBI Taxonomy" id="185678"/>
    <lineage>
        <taxon>Bacteria</taxon>
        <taxon>Bacillati</taxon>
        <taxon>Actinomycetota</taxon>
        <taxon>Actinomycetes</taxon>
        <taxon>Pseudonocardiales</taxon>
        <taxon>Pseudonocardiaceae</taxon>
        <taxon>Amycolatopsis</taxon>
    </lineage>
</organism>
<dbReference type="Proteomes" id="UP000754495">
    <property type="component" value="Unassembled WGS sequence"/>
</dbReference>
<keyword evidence="2" id="KW-1185">Reference proteome</keyword>
<evidence type="ECO:0000313" key="1">
    <source>
        <dbReference type="EMBL" id="NIH81292.1"/>
    </source>
</evidence>
<sequence length="180" mass="18784">MVKIAGLVVVAVVAGLVWWLVRAPGDSSPSPSPSAPAKEFQFALTDGPVAATDCAANSYGQIKQWFAQHPCQRLVRALYTANAGTARALVSVAVVTLPAPEGARQLKKLADTDDTGNVTDLVRDGTAQIPEAPKLADGYYASRVQGSALTIVLSAYFDGRAVDPALRRIGNEALDLIPGG</sequence>
<evidence type="ECO:0000313" key="2">
    <source>
        <dbReference type="Proteomes" id="UP000754495"/>
    </source>
</evidence>
<protein>
    <recommendedName>
        <fullName evidence="3">Secreted protein</fullName>
    </recommendedName>
</protein>
<proteinExistence type="predicted"/>